<evidence type="ECO:0000313" key="3">
    <source>
        <dbReference type="EMBL" id="GAA1959655.1"/>
    </source>
</evidence>
<proteinExistence type="predicted"/>
<dbReference type="Pfam" id="PF00496">
    <property type="entry name" value="SBP_bac_5"/>
    <property type="match status" value="1"/>
</dbReference>
<dbReference type="Gene3D" id="3.10.105.10">
    <property type="entry name" value="Dipeptide-binding Protein, Domain 3"/>
    <property type="match status" value="1"/>
</dbReference>
<dbReference type="CDD" id="cd08506">
    <property type="entry name" value="PBP2_clavulanate_OppA2"/>
    <property type="match status" value="1"/>
</dbReference>
<feature type="domain" description="Solute-binding protein family 5" evidence="2">
    <location>
        <begin position="95"/>
        <end position="486"/>
    </location>
</feature>
<comment type="caution">
    <text evidence="3">The sequence shown here is derived from an EMBL/GenBank/DDBJ whole genome shotgun (WGS) entry which is preliminary data.</text>
</comment>
<name>A0ABN2QXA6_9ACTN</name>
<dbReference type="PANTHER" id="PTHR30290:SF83">
    <property type="entry name" value="ABC TRANSPORTER SUBSTRATE-BINDING PROTEIN"/>
    <property type="match status" value="1"/>
</dbReference>
<dbReference type="InterPro" id="IPR000914">
    <property type="entry name" value="SBP_5_dom"/>
</dbReference>
<dbReference type="SUPFAM" id="SSF53850">
    <property type="entry name" value="Periplasmic binding protein-like II"/>
    <property type="match status" value="1"/>
</dbReference>
<dbReference type="EMBL" id="BAAAPB010000002">
    <property type="protein sequence ID" value="GAA1959655.1"/>
    <property type="molecule type" value="Genomic_DNA"/>
</dbReference>
<feature type="signal peptide" evidence="1">
    <location>
        <begin position="1"/>
        <end position="22"/>
    </location>
</feature>
<evidence type="ECO:0000259" key="2">
    <source>
        <dbReference type="Pfam" id="PF00496"/>
    </source>
</evidence>
<keyword evidence="4" id="KW-1185">Reference proteome</keyword>
<sequence>MANNRKRLLAATAATAMTVALAACGGGSGGDNNKSSSSSGSTKAGGTLTYLFATPLGHIDPQRVYVGRDITNFSRTVYRQLVTFPISSDVSKATTPVPDLATDTGTSTEGGKVWQFTIKDGVKWQDGSDITCEDFKYGASRVFATDVITGGPNYLLSYLDVPTDADGVPTYKGPYSKQGQADFDKAITCDGKTITYHFKKPWPDFPLAIAALHMMDPYKQSQDKGEGSNFTIFSDGPYMLDGTWDENKGGTLVRNPNYDPKTDTKENRQALPDKIVMDIGKTPETINDLLIQDSPEAQAAVTGTRVLPQYIAQASGLGDRYSNVESPYVDYLQPNTKRLSLPVRQALATATNITGWITAGGGEKFYKPADSIVNPSVPGYQPVEQFKDMGAGNADAAKKILTDAGIKMPYPITFTFDGSSETGKNQAAALADTWDKSGFKVTLNPLTDAYYPTIQDPNAKSDITWAGWGADWPSALTVTAPLFDSRINLTKNSNGQDYGNYSSKEFNGLVDQAQQAATVDEQTKYLQDADAVLGKDYAYIPLEIALFNWVHGSKVANFTTDAASNGYPDLGAIGVKQ</sequence>
<reference evidence="3 4" key="1">
    <citation type="journal article" date="2019" name="Int. J. Syst. Evol. Microbiol.">
        <title>The Global Catalogue of Microorganisms (GCM) 10K type strain sequencing project: providing services to taxonomists for standard genome sequencing and annotation.</title>
        <authorList>
            <consortium name="The Broad Institute Genomics Platform"/>
            <consortium name="The Broad Institute Genome Sequencing Center for Infectious Disease"/>
            <person name="Wu L."/>
            <person name="Ma J."/>
        </authorList>
    </citation>
    <scope>NUCLEOTIDE SEQUENCE [LARGE SCALE GENOMIC DNA]</scope>
    <source>
        <strain evidence="3 4">JCM 15309</strain>
    </source>
</reference>
<accession>A0ABN2QXA6</accession>
<dbReference type="PROSITE" id="PS51257">
    <property type="entry name" value="PROKAR_LIPOPROTEIN"/>
    <property type="match status" value="1"/>
</dbReference>
<gene>
    <name evidence="3" type="ORF">GCM10009798_19070</name>
</gene>
<evidence type="ECO:0000256" key="1">
    <source>
        <dbReference type="SAM" id="SignalP"/>
    </source>
</evidence>
<protein>
    <submittedName>
        <fullName evidence="3">ABC transporter substrate-binding protein</fullName>
    </submittedName>
</protein>
<dbReference type="PIRSF" id="PIRSF002741">
    <property type="entry name" value="MppA"/>
    <property type="match status" value="1"/>
</dbReference>
<evidence type="ECO:0000313" key="4">
    <source>
        <dbReference type="Proteomes" id="UP001500571"/>
    </source>
</evidence>
<feature type="chain" id="PRO_5046136929" evidence="1">
    <location>
        <begin position="23"/>
        <end position="577"/>
    </location>
</feature>
<dbReference type="InterPro" id="IPR039424">
    <property type="entry name" value="SBP_5"/>
</dbReference>
<dbReference type="InterPro" id="IPR030678">
    <property type="entry name" value="Peptide/Ni-bd"/>
</dbReference>
<dbReference type="Proteomes" id="UP001500571">
    <property type="component" value="Unassembled WGS sequence"/>
</dbReference>
<organism evidence="3 4">
    <name type="scientific">Nocardioides panacihumi</name>
    <dbReference type="NCBI Taxonomy" id="400774"/>
    <lineage>
        <taxon>Bacteria</taxon>
        <taxon>Bacillati</taxon>
        <taxon>Actinomycetota</taxon>
        <taxon>Actinomycetes</taxon>
        <taxon>Propionibacteriales</taxon>
        <taxon>Nocardioidaceae</taxon>
        <taxon>Nocardioides</taxon>
    </lineage>
</organism>
<dbReference type="PANTHER" id="PTHR30290">
    <property type="entry name" value="PERIPLASMIC BINDING COMPONENT OF ABC TRANSPORTER"/>
    <property type="match status" value="1"/>
</dbReference>
<dbReference type="RefSeq" id="WP_344044578.1">
    <property type="nucleotide sequence ID" value="NZ_BAAAPB010000002.1"/>
</dbReference>
<keyword evidence="1" id="KW-0732">Signal</keyword>
<dbReference type="Gene3D" id="3.40.190.10">
    <property type="entry name" value="Periplasmic binding protein-like II"/>
    <property type="match status" value="1"/>
</dbReference>